<reference evidence="1 2" key="1">
    <citation type="submission" date="2017-03" db="EMBL/GenBank/DDBJ databases">
        <title>Genome analysis of strain PAMC 26577.</title>
        <authorList>
            <person name="Oh H.-M."/>
            <person name="Yang J.-A."/>
        </authorList>
    </citation>
    <scope>NUCLEOTIDE SEQUENCE [LARGE SCALE GENOMIC DNA]</scope>
    <source>
        <strain evidence="1 2">PAMC 26577</strain>
    </source>
</reference>
<evidence type="ECO:0000313" key="1">
    <source>
        <dbReference type="EMBL" id="OTP79428.1"/>
    </source>
</evidence>
<sequence length="55" mass="6057">MARDFICISSAARVLIEACGTLPSAFLTVENGEDSVFLMARHVVPGFSVPFQWLR</sequence>
<organism evidence="1 2">
    <name type="scientific">Caballeronia sordidicola</name>
    <name type="common">Burkholderia sordidicola</name>
    <dbReference type="NCBI Taxonomy" id="196367"/>
    <lineage>
        <taxon>Bacteria</taxon>
        <taxon>Pseudomonadati</taxon>
        <taxon>Pseudomonadota</taxon>
        <taxon>Betaproteobacteria</taxon>
        <taxon>Burkholderiales</taxon>
        <taxon>Burkholderiaceae</taxon>
        <taxon>Caballeronia</taxon>
    </lineage>
</organism>
<comment type="caution">
    <text evidence="1">The sequence shown here is derived from an EMBL/GenBank/DDBJ whole genome shotgun (WGS) entry which is preliminary data.</text>
</comment>
<accession>A0A242N734</accession>
<dbReference type="AlphaFoldDB" id="A0A242N734"/>
<dbReference type="Proteomes" id="UP000195221">
    <property type="component" value="Unassembled WGS sequence"/>
</dbReference>
<gene>
    <name evidence="1" type="ORF">PAMC26577_00775</name>
</gene>
<name>A0A242N734_CABSO</name>
<evidence type="ECO:0000313" key="2">
    <source>
        <dbReference type="Proteomes" id="UP000195221"/>
    </source>
</evidence>
<dbReference type="EMBL" id="NBTZ01000009">
    <property type="protein sequence ID" value="OTP79428.1"/>
    <property type="molecule type" value="Genomic_DNA"/>
</dbReference>
<proteinExistence type="predicted"/>
<protein>
    <submittedName>
        <fullName evidence="1">Uncharacterized protein</fullName>
    </submittedName>
</protein>